<dbReference type="PANTHER" id="PTHR30006:SF2">
    <property type="entry name" value="ABC TRANSPORTER SUBSTRATE-BINDING PROTEIN"/>
    <property type="match status" value="1"/>
</dbReference>
<dbReference type="Proteomes" id="UP000660885">
    <property type="component" value="Unassembled WGS sequence"/>
</dbReference>
<dbReference type="RefSeq" id="WP_202834130.1">
    <property type="nucleotide sequence ID" value="NZ_JAETWB010000018.1"/>
</dbReference>
<evidence type="ECO:0000313" key="3">
    <source>
        <dbReference type="EMBL" id="MBL6080905.1"/>
    </source>
</evidence>
<protein>
    <submittedName>
        <fullName evidence="3">ABC transporter substrate-binding protein</fullName>
    </submittedName>
</protein>
<evidence type="ECO:0000256" key="2">
    <source>
        <dbReference type="SAM" id="SignalP"/>
    </source>
</evidence>
<dbReference type="EMBL" id="JAETWB010000018">
    <property type="protein sequence ID" value="MBL6080905.1"/>
    <property type="molecule type" value="Genomic_DNA"/>
</dbReference>
<reference evidence="3 4" key="1">
    <citation type="submission" date="2021-01" db="EMBL/GenBank/DDBJ databases">
        <title>Belnapia mucosa sp. nov. and Belnapia arida sp. nov., isolated from the Tabernas Desert (Almeria, Spain).</title>
        <authorList>
            <person name="Molina-Menor E."/>
            <person name="Vidal-Verdu A."/>
            <person name="Calonge A."/>
            <person name="Satari L."/>
            <person name="Pereto J."/>
            <person name="Porcar M."/>
        </authorList>
    </citation>
    <scope>NUCLEOTIDE SEQUENCE [LARGE SCALE GENOMIC DNA]</scope>
    <source>
        <strain evidence="3 4">T18</strain>
    </source>
</reference>
<evidence type="ECO:0000313" key="4">
    <source>
        <dbReference type="Proteomes" id="UP000660885"/>
    </source>
</evidence>
<dbReference type="Gene3D" id="3.40.190.10">
    <property type="entry name" value="Periplasmic binding protein-like II"/>
    <property type="match status" value="2"/>
</dbReference>
<dbReference type="CDD" id="cd13589">
    <property type="entry name" value="PBP2_polyamine_RpCGA009"/>
    <property type="match status" value="1"/>
</dbReference>
<dbReference type="SUPFAM" id="SSF53850">
    <property type="entry name" value="Periplasmic binding protein-like II"/>
    <property type="match status" value="1"/>
</dbReference>
<gene>
    <name evidence="3" type="ORF">JMJ56_23095</name>
</gene>
<keyword evidence="4" id="KW-1185">Reference proteome</keyword>
<dbReference type="Pfam" id="PF13343">
    <property type="entry name" value="SBP_bac_6"/>
    <property type="match status" value="1"/>
</dbReference>
<feature type="signal peptide" evidence="2">
    <location>
        <begin position="1"/>
        <end position="27"/>
    </location>
</feature>
<keyword evidence="1 2" id="KW-0732">Signal</keyword>
<name>A0ABS1U9W0_9PROT</name>
<accession>A0ABS1U9W0</accession>
<dbReference type="PANTHER" id="PTHR30006">
    <property type="entry name" value="THIAMINE-BINDING PERIPLASMIC PROTEIN-RELATED"/>
    <property type="match status" value="1"/>
</dbReference>
<sequence>MRLTRRSTLAAALATGLPLGFPGLADAQASGQVVVGTWGGDYGDLLASNIDKPILAPKGIEVLQDVGPQDPRKTKLIAERASRRGSMDVCCLSDVDMFTLAQQGVFEPIEEGRIPNLAKAIPSLKRPYSAPHIYSAKVILYNPAKVTTAPQSYADLWDPKYRGRVGLVDILHLQNMEAASLAAGGTEHDYEPGKKKLMELRSLDVKIYPSNEALAAALKSEEVWLTIMWLARGFMWKKSGIPVEHAVPSEGATSICFEMSVPKNARNRAGALAYLDAALDARAQTAFADRMGYAPTVTDAQLPPELARQISLTPEQQAKLRTPDYEYIAKNQVALIDFWNKEFKR</sequence>
<comment type="caution">
    <text evidence="3">The sequence shown here is derived from an EMBL/GenBank/DDBJ whole genome shotgun (WGS) entry which is preliminary data.</text>
</comment>
<organism evidence="3 4">
    <name type="scientific">Belnapia arida</name>
    <dbReference type="NCBI Taxonomy" id="2804533"/>
    <lineage>
        <taxon>Bacteria</taxon>
        <taxon>Pseudomonadati</taxon>
        <taxon>Pseudomonadota</taxon>
        <taxon>Alphaproteobacteria</taxon>
        <taxon>Acetobacterales</taxon>
        <taxon>Roseomonadaceae</taxon>
        <taxon>Belnapia</taxon>
    </lineage>
</organism>
<proteinExistence type="predicted"/>
<evidence type="ECO:0000256" key="1">
    <source>
        <dbReference type="ARBA" id="ARBA00022729"/>
    </source>
</evidence>
<feature type="chain" id="PRO_5046580715" evidence="2">
    <location>
        <begin position="28"/>
        <end position="345"/>
    </location>
</feature>
<dbReference type="PROSITE" id="PS51318">
    <property type="entry name" value="TAT"/>
    <property type="match status" value="1"/>
</dbReference>
<dbReference type="InterPro" id="IPR006311">
    <property type="entry name" value="TAT_signal"/>
</dbReference>